<gene>
    <name evidence="1" type="ORF">L210DRAFT_3567706</name>
</gene>
<evidence type="ECO:0000313" key="2">
    <source>
        <dbReference type="Proteomes" id="UP001194468"/>
    </source>
</evidence>
<name>A0AAD4BEG4_BOLED</name>
<sequence length="55" mass="6285">MEEMEEFALEDMEKALRMLDGQHPLLIAIASVRELGCHRYPWEGEEEGLRGPGDV</sequence>
<accession>A0AAD4BEG4</accession>
<proteinExistence type="predicted"/>
<dbReference type="EMBL" id="WHUW01000099">
    <property type="protein sequence ID" value="KAF8425003.1"/>
    <property type="molecule type" value="Genomic_DNA"/>
</dbReference>
<protein>
    <submittedName>
        <fullName evidence="1">Uncharacterized protein</fullName>
    </submittedName>
</protein>
<comment type="caution">
    <text evidence="1">The sequence shown here is derived from an EMBL/GenBank/DDBJ whole genome shotgun (WGS) entry which is preliminary data.</text>
</comment>
<feature type="non-terminal residue" evidence="1">
    <location>
        <position position="55"/>
    </location>
</feature>
<keyword evidence="2" id="KW-1185">Reference proteome</keyword>
<evidence type="ECO:0000313" key="1">
    <source>
        <dbReference type="EMBL" id="KAF8425003.1"/>
    </source>
</evidence>
<reference evidence="1" key="1">
    <citation type="submission" date="2019-10" db="EMBL/GenBank/DDBJ databases">
        <authorList>
            <consortium name="DOE Joint Genome Institute"/>
            <person name="Kuo A."/>
            <person name="Miyauchi S."/>
            <person name="Kiss E."/>
            <person name="Drula E."/>
            <person name="Kohler A."/>
            <person name="Sanchez-Garcia M."/>
            <person name="Andreopoulos B."/>
            <person name="Barry K.W."/>
            <person name="Bonito G."/>
            <person name="Buee M."/>
            <person name="Carver A."/>
            <person name="Chen C."/>
            <person name="Cichocki N."/>
            <person name="Clum A."/>
            <person name="Culley D."/>
            <person name="Crous P.W."/>
            <person name="Fauchery L."/>
            <person name="Girlanda M."/>
            <person name="Hayes R."/>
            <person name="Keri Z."/>
            <person name="LaButti K."/>
            <person name="Lipzen A."/>
            <person name="Lombard V."/>
            <person name="Magnuson J."/>
            <person name="Maillard F."/>
            <person name="Morin E."/>
            <person name="Murat C."/>
            <person name="Nolan M."/>
            <person name="Ohm R."/>
            <person name="Pangilinan J."/>
            <person name="Pereira M."/>
            <person name="Perotto S."/>
            <person name="Peter M."/>
            <person name="Riley R."/>
            <person name="Sitrit Y."/>
            <person name="Stielow B."/>
            <person name="Szollosi G."/>
            <person name="Zifcakova L."/>
            <person name="Stursova M."/>
            <person name="Spatafora J.W."/>
            <person name="Tedersoo L."/>
            <person name="Vaario L.-M."/>
            <person name="Yamada A."/>
            <person name="Yan M."/>
            <person name="Wang P."/>
            <person name="Xu J."/>
            <person name="Bruns T."/>
            <person name="Baldrian P."/>
            <person name="Vilgalys R."/>
            <person name="Henrissat B."/>
            <person name="Grigoriev I.V."/>
            <person name="Hibbett D."/>
            <person name="Nagy L.G."/>
            <person name="Martin F.M."/>
        </authorList>
    </citation>
    <scope>NUCLEOTIDE SEQUENCE</scope>
    <source>
        <strain evidence="1">BED1</strain>
    </source>
</reference>
<organism evidence="1 2">
    <name type="scientific">Boletus edulis BED1</name>
    <dbReference type="NCBI Taxonomy" id="1328754"/>
    <lineage>
        <taxon>Eukaryota</taxon>
        <taxon>Fungi</taxon>
        <taxon>Dikarya</taxon>
        <taxon>Basidiomycota</taxon>
        <taxon>Agaricomycotina</taxon>
        <taxon>Agaricomycetes</taxon>
        <taxon>Agaricomycetidae</taxon>
        <taxon>Boletales</taxon>
        <taxon>Boletineae</taxon>
        <taxon>Boletaceae</taxon>
        <taxon>Boletoideae</taxon>
        <taxon>Boletus</taxon>
    </lineage>
</organism>
<reference evidence="1" key="2">
    <citation type="journal article" date="2020" name="Nat. Commun.">
        <title>Large-scale genome sequencing of mycorrhizal fungi provides insights into the early evolution of symbiotic traits.</title>
        <authorList>
            <person name="Miyauchi S."/>
            <person name="Kiss E."/>
            <person name="Kuo A."/>
            <person name="Drula E."/>
            <person name="Kohler A."/>
            <person name="Sanchez-Garcia M."/>
            <person name="Morin E."/>
            <person name="Andreopoulos B."/>
            <person name="Barry K.W."/>
            <person name="Bonito G."/>
            <person name="Buee M."/>
            <person name="Carver A."/>
            <person name="Chen C."/>
            <person name="Cichocki N."/>
            <person name="Clum A."/>
            <person name="Culley D."/>
            <person name="Crous P.W."/>
            <person name="Fauchery L."/>
            <person name="Girlanda M."/>
            <person name="Hayes R.D."/>
            <person name="Keri Z."/>
            <person name="LaButti K."/>
            <person name="Lipzen A."/>
            <person name="Lombard V."/>
            <person name="Magnuson J."/>
            <person name="Maillard F."/>
            <person name="Murat C."/>
            <person name="Nolan M."/>
            <person name="Ohm R.A."/>
            <person name="Pangilinan J."/>
            <person name="Pereira M.F."/>
            <person name="Perotto S."/>
            <person name="Peter M."/>
            <person name="Pfister S."/>
            <person name="Riley R."/>
            <person name="Sitrit Y."/>
            <person name="Stielow J.B."/>
            <person name="Szollosi G."/>
            <person name="Zifcakova L."/>
            <person name="Stursova M."/>
            <person name="Spatafora J.W."/>
            <person name="Tedersoo L."/>
            <person name="Vaario L.M."/>
            <person name="Yamada A."/>
            <person name="Yan M."/>
            <person name="Wang P."/>
            <person name="Xu J."/>
            <person name="Bruns T."/>
            <person name="Baldrian P."/>
            <person name="Vilgalys R."/>
            <person name="Dunand C."/>
            <person name="Henrissat B."/>
            <person name="Grigoriev I.V."/>
            <person name="Hibbett D."/>
            <person name="Nagy L.G."/>
            <person name="Martin F.M."/>
        </authorList>
    </citation>
    <scope>NUCLEOTIDE SEQUENCE</scope>
    <source>
        <strain evidence="1">BED1</strain>
    </source>
</reference>
<dbReference type="AlphaFoldDB" id="A0AAD4BEG4"/>
<dbReference type="Proteomes" id="UP001194468">
    <property type="component" value="Unassembled WGS sequence"/>
</dbReference>